<dbReference type="SUPFAM" id="SSF55874">
    <property type="entry name" value="ATPase domain of HSP90 chaperone/DNA topoisomerase II/histidine kinase"/>
    <property type="match status" value="1"/>
</dbReference>
<feature type="modified residue" description="4-aspartylphosphate" evidence="9">
    <location>
        <position position="583"/>
    </location>
</feature>
<evidence type="ECO:0000259" key="11">
    <source>
        <dbReference type="PROSITE" id="PS50110"/>
    </source>
</evidence>
<evidence type="ECO:0000256" key="2">
    <source>
        <dbReference type="ARBA" id="ARBA00012438"/>
    </source>
</evidence>
<dbReference type="Proteomes" id="UP001143304">
    <property type="component" value="Unassembled WGS sequence"/>
</dbReference>
<feature type="domain" description="Response regulatory" evidence="11">
    <location>
        <begin position="529"/>
        <end position="649"/>
    </location>
</feature>
<feature type="domain" description="PAC" evidence="13">
    <location>
        <begin position="226"/>
        <end position="279"/>
    </location>
</feature>
<dbReference type="InterPro" id="IPR036890">
    <property type="entry name" value="HATPase_C_sf"/>
</dbReference>
<dbReference type="SMART" id="SM00387">
    <property type="entry name" value="HATPase_c"/>
    <property type="match status" value="1"/>
</dbReference>
<dbReference type="Gene3D" id="3.40.50.2300">
    <property type="match status" value="1"/>
</dbReference>
<dbReference type="InterPro" id="IPR003661">
    <property type="entry name" value="HisK_dim/P_dom"/>
</dbReference>
<reference evidence="14" key="1">
    <citation type="submission" date="2019-02" db="EMBL/GenBank/DDBJ databases">
        <authorList>
            <person name="Li S.-H."/>
        </authorList>
    </citation>
    <scope>NUCLEOTIDE SEQUENCE</scope>
    <source>
        <strain evidence="14">IMCC11814</strain>
    </source>
</reference>
<comment type="catalytic activity">
    <reaction evidence="1">
        <text>ATP + protein L-histidine = ADP + protein N-phospho-L-histidine.</text>
        <dbReference type="EC" id="2.7.13.3"/>
    </reaction>
</comment>
<dbReference type="Pfam" id="PF02518">
    <property type="entry name" value="HATPase_c"/>
    <property type="match status" value="1"/>
</dbReference>
<feature type="domain" description="PAS" evidence="12">
    <location>
        <begin position="149"/>
        <end position="222"/>
    </location>
</feature>
<dbReference type="SMART" id="SM00448">
    <property type="entry name" value="REC"/>
    <property type="match status" value="1"/>
</dbReference>
<name>A0ABT3TAE0_9GAMM</name>
<dbReference type="InterPro" id="IPR004358">
    <property type="entry name" value="Sig_transdc_His_kin-like_C"/>
</dbReference>
<dbReference type="InterPro" id="IPR000700">
    <property type="entry name" value="PAS-assoc_C"/>
</dbReference>
<evidence type="ECO:0000256" key="7">
    <source>
        <dbReference type="ARBA" id="ARBA00022840"/>
    </source>
</evidence>
<keyword evidence="4" id="KW-0808">Transferase</keyword>
<evidence type="ECO:0000256" key="8">
    <source>
        <dbReference type="ARBA" id="ARBA00023012"/>
    </source>
</evidence>
<dbReference type="SMART" id="SM00388">
    <property type="entry name" value="HisKA"/>
    <property type="match status" value="1"/>
</dbReference>
<dbReference type="InterPro" id="IPR003594">
    <property type="entry name" value="HATPase_dom"/>
</dbReference>
<dbReference type="Pfam" id="PF00989">
    <property type="entry name" value="PAS"/>
    <property type="match status" value="1"/>
</dbReference>
<evidence type="ECO:0000256" key="5">
    <source>
        <dbReference type="ARBA" id="ARBA00022741"/>
    </source>
</evidence>
<organism evidence="14 15">
    <name type="scientific">Candidatus Marimicrobium litorale</name>
    <dbReference type="NCBI Taxonomy" id="2518991"/>
    <lineage>
        <taxon>Bacteria</taxon>
        <taxon>Pseudomonadati</taxon>
        <taxon>Pseudomonadota</taxon>
        <taxon>Gammaproteobacteria</taxon>
        <taxon>Cellvibrionales</taxon>
        <taxon>Halieaceae</taxon>
        <taxon>Marimicrobium</taxon>
    </lineage>
</organism>
<dbReference type="SUPFAM" id="SSF47384">
    <property type="entry name" value="Homodimeric domain of signal transducing histidine kinase"/>
    <property type="match status" value="1"/>
</dbReference>
<dbReference type="CDD" id="cd00082">
    <property type="entry name" value="HisKA"/>
    <property type="match status" value="1"/>
</dbReference>
<evidence type="ECO:0000259" key="10">
    <source>
        <dbReference type="PROSITE" id="PS50109"/>
    </source>
</evidence>
<feature type="domain" description="Histidine kinase" evidence="10">
    <location>
        <begin position="292"/>
        <end position="509"/>
    </location>
</feature>
<dbReference type="PROSITE" id="PS50110">
    <property type="entry name" value="RESPONSE_REGULATORY"/>
    <property type="match status" value="1"/>
</dbReference>
<dbReference type="PANTHER" id="PTHR43065:SF42">
    <property type="entry name" value="TWO-COMPONENT SENSOR PPRA"/>
    <property type="match status" value="1"/>
</dbReference>
<dbReference type="Gene3D" id="3.30.565.10">
    <property type="entry name" value="Histidine kinase-like ATPase, C-terminal domain"/>
    <property type="match status" value="1"/>
</dbReference>
<dbReference type="InterPro" id="IPR011006">
    <property type="entry name" value="CheY-like_superfamily"/>
</dbReference>
<keyword evidence="7" id="KW-0067">ATP-binding</keyword>
<dbReference type="CDD" id="cd17546">
    <property type="entry name" value="REC_hyHK_CKI1_RcsC-like"/>
    <property type="match status" value="1"/>
</dbReference>
<dbReference type="InterPro" id="IPR035965">
    <property type="entry name" value="PAS-like_dom_sf"/>
</dbReference>
<dbReference type="SUPFAM" id="SSF52172">
    <property type="entry name" value="CheY-like"/>
    <property type="match status" value="1"/>
</dbReference>
<comment type="caution">
    <text evidence="14">The sequence shown here is derived from an EMBL/GenBank/DDBJ whole genome shotgun (WGS) entry which is preliminary data.</text>
</comment>
<dbReference type="Pfam" id="PF00072">
    <property type="entry name" value="Response_reg"/>
    <property type="match status" value="1"/>
</dbReference>
<evidence type="ECO:0000259" key="13">
    <source>
        <dbReference type="PROSITE" id="PS50113"/>
    </source>
</evidence>
<evidence type="ECO:0000256" key="4">
    <source>
        <dbReference type="ARBA" id="ARBA00022679"/>
    </source>
</evidence>
<dbReference type="PROSITE" id="PS50112">
    <property type="entry name" value="PAS"/>
    <property type="match status" value="1"/>
</dbReference>
<dbReference type="PANTHER" id="PTHR43065">
    <property type="entry name" value="SENSOR HISTIDINE KINASE"/>
    <property type="match status" value="1"/>
</dbReference>
<dbReference type="SUPFAM" id="SSF55785">
    <property type="entry name" value="PYP-like sensor domain (PAS domain)"/>
    <property type="match status" value="1"/>
</dbReference>
<proteinExistence type="predicted"/>
<dbReference type="PRINTS" id="PR00344">
    <property type="entry name" value="BCTRLSENSOR"/>
</dbReference>
<dbReference type="CDD" id="cd00130">
    <property type="entry name" value="PAS"/>
    <property type="match status" value="1"/>
</dbReference>
<dbReference type="Gene3D" id="3.30.450.20">
    <property type="entry name" value="PAS domain"/>
    <property type="match status" value="1"/>
</dbReference>
<dbReference type="InterPro" id="IPR000014">
    <property type="entry name" value="PAS"/>
</dbReference>
<dbReference type="InterPro" id="IPR005467">
    <property type="entry name" value="His_kinase_dom"/>
</dbReference>
<keyword evidence="5" id="KW-0547">Nucleotide-binding</keyword>
<evidence type="ECO:0000313" key="15">
    <source>
        <dbReference type="Proteomes" id="UP001143304"/>
    </source>
</evidence>
<keyword evidence="15" id="KW-1185">Reference proteome</keyword>
<evidence type="ECO:0000313" key="14">
    <source>
        <dbReference type="EMBL" id="MCX2978781.1"/>
    </source>
</evidence>
<protein>
    <recommendedName>
        <fullName evidence="2">histidine kinase</fullName>
        <ecNumber evidence="2">2.7.13.3</ecNumber>
    </recommendedName>
</protein>
<accession>A0ABT3TAE0</accession>
<evidence type="ECO:0000256" key="6">
    <source>
        <dbReference type="ARBA" id="ARBA00022777"/>
    </source>
</evidence>
<dbReference type="PROSITE" id="PS50113">
    <property type="entry name" value="PAC"/>
    <property type="match status" value="1"/>
</dbReference>
<dbReference type="SMART" id="SM00091">
    <property type="entry name" value="PAS"/>
    <property type="match status" value="1"/>
</dbReference>
<evidence type="ECO:0000259" key="12">
    <source>
        <dbReference type="PROSITE" id="PS50112"/>
    </source>
</evidence>
<evidence type="ECO:0000256" key="3">
    <source>
        <dbReference type="ARBA" id="ARBA00022553"/>
    </source>
</evidence>
<evidence type="ECO:0000256" key="1">
    <source>
        <dbReference type="ARBA" id="ARBA00000085"/>
    </source>
</evidence>
<gene>
    <name evidence="14" type="ORF">EYC82_15545</name>
</gene>
<dbReference type="EMBL" id="SHNO01000001">
    <property type="protein sequence ID" value="MCX2978781.1"/>
    <property type="molecule type" value="Genomic_DNA"/>
</dbReference>
<dbReference type="InterPro" id="IPR001789">
    <property type="entry name" value="Sig_transdc_resp-reg_receiver"/>
</dbReference>
<dbReference type="InterPro" id="IPR036097">
    <property type="entry name" value="HisK_dim/P_sf"/>
</dbReference>
<dbReference type="Gene3D" id="1.10.287.130">
    <property type="match status" value="1"/>
</dbReference>
<dbReference type="InterPro" id="IPR013767">
    <property type="entry name" value="PAS_fold"/>
</dbReference>
<evidence type="ECO:0000256" key="9">
    <source>
        <dbReference type="PROSITE-ProRule" id="PRU00169"/>
    </source>
</evidence>
<dbReference type="PROSITE" id="PS50109">
    <property type="entry name" value="HIS_KIN"/>
    <property type="match status" value="1"/>
</dbReference>
<keyword evidence="6" id="KW-0418">Kinase</keyword>
<dbReference type="NCBIfam" id="TIGR00229">
    <property type="entry name" value="sensory_box"/>
    <property type="match status" value="1"/>
</dbReference>
<dbReference type="EC" id="2.7.13.3" evidence="2"/>
<keyword evidence="3 9" id="KW-0597">Phosphoprotein</keyword>
<dbReference type="RefSeq" id="WP_279250472.1">
    <property type="nucleotide sequence ID" value="NZ_SHNO01000001.1"/>
</dbReference>
<keyword evidence="8" id="KW-0902">Two-component regulatory system</keyword>
<sequence length="651" mass="71361">MTILDQLLLNDESAVLEARSKVFELSLYCDYNETRASHAATFSSELARLLVSADGSAQFLIEAEVQGTQLSLRVSFSGDRIEKLAAPLRKFFTDRVARSAKYQHEYQIFFERSYSGAAKDAGLREIKKILQENSEPIKLARLADALSAEKERLSVTLQSIHEGVITTDAMGRIVQINRAAQELTGFTLSEATEMYADDVLHVIDERENVRYENLVSRAISEKLFTDFGRFTVIHSKDGERLPVELTASPILNDAKSFQGVVLVLRDVNEERSAALERERAGKLESVGLLAGGIAHDFNNYLGIMLGNLELASSKAQSESDIHSHLSQAENAIQKASKLTQQLLTFSKGGDPILETASLADLIIESVEFVLRGSNSSWTHSIPDDLWMADIDIGQIDQVIQNIVLNASQAMSKGGTVSVVCENVNPSDVQEELPLSQGSFIKMTISDEGPGMSNALIEKVFDPYFTTKKEGNGLGLAICHSIIQKHGGYINVQSDIGQGTCFTIYLPADKTGGIKNSPEIESVLFKHHLTVLVMDDDVTVRQLLEQQLVFLGHRVWLTADGEAAIEQYEQLKKLGTRVDLVILDLTVPGGMGGQETATKLLHIDPDIKIVVSSGYSNDPVMSDFRAHGFAGVIAKPFRMAELSEVLDAVANS</sequence>